<dbReference type="PANTHER" id="PTHR43719:SF28">
    <property type="entry name" value="PEROXIDE STRESS-ACTIVATED HISTIDINE KINASE MAK1-RELATED"/>
    <property type="match status" value="1"/>
</dbReference>
<dbReference type="InterPro" id="IPR001789">
    <property type="entry name" value="Sig_transdc_resp-reg_receiver"/>
</dbReference>
<keyword evidence="2 4" id="KW-0597">Phosphoprotein</keyword>
<dbReference type="RefSeq" id="WP_055197796.1">
    <property type="nucleotide sequence ID" value="NZ_JAOQJG010000005.1"/>
</dbReference>
<evidence type="ECO:0000259" key="5">
    <source>
        <dbReference type="PROSITE" id="PS50110"/>
    </source>
</evidence>
<comment type="caution">
    <text evidence="6">The sequence shown here is derived from an EMBL/GenBank/DDBJ whole genome shotgun (WGS) entry which is preliminary data.</text>
</comment>
<dbReference type="PROSITE" id="PS50110">
    <property type="entry name" value="RESPONSE_REGULATORY"/>
    <property type="match status" value="1"/>
</dbReference>
<comment type="function">
    <text evidence="3">May play the central regulatory role in sporulation. It may be an element of the effector pathway responsible for the activation of sporulation genes in response to nutritional stress. Spo0A may act in concert with spo0H (a sigma factor) to control the expression of some genes that are critical to the sporulation process.</text>
</comment>
<keyword evidence="7" id="KW-1185">Reference proteome</keyword>
<reference evidence="6 7" key="1">
    <citation type="submission" date="2024-04" db="EMBL/GenBank/DDBJ databases">
        <title>Human intestinal bacterial collection.</title>
        <authorList>
            <person name="Pauvert C."/>
            <person name="Hitch T.C.A."/>
            <person name="Clavel T."/>
        </authorList>
    </citation>
    <scope>NUCLEOTIDE SEQUENCE [LARGE SCALE GENOMIC DNA]</scope>
    <source>
        <strain evidence="6 7">CLA-AA-H249</strain>
    </source>
</reference>
<dbReference type="Pfam" id="PF00072">
    <property type="entry name" value="Response_reg"/>
    <property type="match status" value="1"/>
</dbReference>
<evidence type="ECO:0000256" key="4">
    <source>
        <dbReference type="PROSITE-ProRule" id="PRU00169"/>
    </source>
</evidence>
<gene>
    <name evidence="6" type="ORF">AAAU51_01240</name>
</gene>
<dbReference type="InterPro" id="IPR011006">
    <property type="entry name" value="CheY-like_superfamily"/>
</dbReference>
<dbReference type="InterPro" id="IPR050956">
    <property type="entry name" value="2C_system_His_kinase"/>
</dbReference>
<dbReference type="EMBL" id="JBBNIN010000001">
    <property type="protein sequence ID" value="MEQ2709809.1"/>
    <property type="molecule type" value="Genomic_DNA"/>
</dbReference>
<proteinExistence type="predicted"/>
<accession>A0ABV1IRG7</accession>
<evidence type="ECO:0000313" key="6">
    <source>
        <dbReference type="EMBL" id="MEQ2709809.1"/>
    </source>
</evidence>
<dbReference type="Proteomes" id="UP001482154">
    <property type="component" value="Unassembled WGS sequence"/>
</dbReference>
<feature type="modified residue" description="4-aspartylphosphate" evidence="4">
    <location>
        <position position="81"/>
    </location>
</feature>
<sequence length="150" mass="17013">MTIIILSAYDYSEIEAEAREAGVDEFIAKSLFRSRLTATLKNIIEGKSNKEANIETAENGKEAVEKFANAPSGFYDLIFMDIHMPVMNGYEATAAIRSHRKYREKQIPIIAMTANAFAEDVVMAKNAGMKEHIAKPWEMNRLCEIMQRYL</sequence>
<organism evidence="6 7">
    <name type="scientific">Anaerostipes amylophilus</name>
    <dbReference type="NCBI Taxonomy" id="2981779"/>
    <lineage>
        <taxon>Bacteria</taxon>
        <taxon>Bacillati</taxon>
        <taxon>Bacillota</taxon>
        <taxon>Clostridia</taxon>
        <taxon>Lachnospirales</taxon>
        <taxon>Lachnospiraceae</taxon>
        <taxon>Anaerostipes</taxon>
    </lineage>
</organism>
<dbReference type="PANTHER" id="PTHR43719">
    <property type="entry name" value="TWO-COMPONENT HISTIDINE KINASE"/>
    <property type="match status" value="1"/>
</dbReference>
<evidence type="ECO:0000313" key="7">
    <source>
        <dbReference type="Proteomes" id="UP001482154"/>
    </source>
</evidence>
<dbReference type="SMART" id="SM00448">
    <property type="entry name" value="REC"/>
    <property type="match status" value="1"/>
</dbReference>
<dbReference type="SUPFAM" id="SSF52172">
    <property type="entry name" value="CheY-like"/>
    <property type="match status" value="2"/>
</dbReference>
<protein>
    <recommendedName>
        <fullName evidence="1">Stage 0 sporulation protein A homolog</fullName>
    </recommendedName>
</protein>
<feature type="domain" description="Response regulatory" evidence="5">
    <location>
        <begin position="29"/>
        <end position="150"/>
    </location>
</feature>
<dbReference type="Gene3D" id="3.40.50.2300">
    <property type="match status" value="2"/>
</dbReference>
<dbReference type="CDD" id="cd17546">
    <property type="entry name" value="REC_hyHK_CKI1_RcsC-like"/>
    <property type="match status" value="1"/>
</dbReference>
<evidence type="ECO:0000256" key="2">
    <source>
        <dbReference type="ARBA" id="ARBA00022553"/>
    </source>
</evidence>
<evidence type="ECO:0000256" key="1">
    <source>
        <dbReference type="ARBA" id="ARBA00018672"/>
    </source>
</evidence>
<name>A0ABV1IRG7_9FIRM</name>
<evidence type="ECO:0000256" key="3">
    <source>
        <dbReference type="ARBA" id="ARBA00024867"/>
    </source>
</evidence>